<comment type="caution">
    <text evidence="2">The sequence shown here is derived from an EMBL/GenBank/DDBJ whole genome shotgun (WGS) entry which is preliminary data.</text>
</comment>
<proteinExistence type="predicted"/>
<dbReference type="Pfam" id="PF08241">
    <property type="entry name" value="Methyltransf_11"/>
    <property type="match status" value="1"/>
</dbReference>
<protein>
    <submittedName>
        <fullName evidence="2">Class I SAM-dependent methyltransferase</fullName>
    </submittedName>
</protein>
<keyword evidence="2" id="KW-0489">Methyltransferase</keyword>
<reference evidence="2 3" key="1">
    <citation type="journal article" date="2017" name="ISME J.">
        <title>Energy and carbon metabolisms in a deep terrestrial subsurface fluid microbial community.</title>
        <authorList>
            <person name="Momper L."/>
            <person name="Jungbluth S.P."/>
            <person name="Lee M.D."/>
            <person name="Amend J.P."/>
        </authorList>
    </citation>
    <scope>NUCLEOTIDE SEQUENCE [LARGE SCALE GENOMIC DNA]</scope>
    <source>
        <strain evidence="2">SURF_17</strain>
    </source>
</reference>
<feature type="domain" description="Methyltransferase type 11" evidence="1">
    <location>
        <begin position="118"/>
        <end position="205"/>
    </location>
</feature>
<dbReference type="InterPro" id="IPR013216">
    <property type="entry name" value="Methyltransf_11"/>
</dbReference>
<organism evidence="2 3">
    <name type="scientific">Candidatus Abyssobacteria bacterium SURF_17</name>
    <dbReference type="NCBI Taxonomy" id="2093361"/>
    <lineage>
        <taxon>Bacteria</taxon>
        <taxon>Pseudomonadati</taxon>
        <taxon>Candidatus Hydrogenedentota</taxon>
        <taxon>Candidatus Abyssobacteria</taxon>
    </lineage>
</organism>
<keyword evidence="2" id="KW-0808">Transferase</keyword>
<dbReference type="Proteomes" id="UP000285961">
    <property type="component" value="Unassembled WGS sequence"/>
</dbReference>
<dbReference type="SUPFAM" id="SSF53335">
    <property type="entry name" value="S-adenosyl-L-methionine-dependent methyltransferases"/>
    <property type="match status" value="1"/>
</dbReference>
<evidence type="ECO:0000313" key="2">
    <source>
        <dbReference type="EMBL" id="RJP71111.1"/>
    </source>
</evidence>
<dbReference type="InterPro" id="IPR029063">
    <property type="entry name" value="SAM-dependent_MTases_sf"/>
</dbReference>
<dbReference type="GO" id="GO:0008757">
    <property type="term" value="F:S-adenosylmethionine-dependent methyltransferase activity"/>
    <property type="evidence" value="ECO:0007669"/>
    <property type="project" value="InterPro"/>
</dbReference>
<dbReference type="GO" id="GO:0032259">
    <property type="term" value="P:methylation"/>
    <property type="evidence" value="ECO:0007669"/>
    <property type="project" value="UniProtKB-KW"/>
</dbReference>
<dbReference type="CDD" id="cd02440">
    <property type="entry name" value="AdoMet_MTases"/>
    <property type="match status" value="1"/>
</dbReference>
<name>A0A419F018_9BACT</name>
<dbReference type="EMBL" id="QZKI01000062">
    <property type="protein sequence ID" value="RJP71111.1"/>
    <property type="molecule type" value="Genomic_DNA"/>
</dbReference>
<evidence type="ECO:0000259" key="1">
    <source>
        <dbReference type="Pfam" id="PF08241"/>
    </source>
</evidence>
<dbReference type="Gene3D" id="3.40.50.150">
    <property type="entry name" value="Vaccinia Virus protein VP39"/>
    <property type="match status" value="1"/>
</dbReference>
<sequence length="283" mass="32612">MASAFFQVEGYENACVREKQSILMNRCSCGECFLSRRCEVILEPDLSLYTCGYDGFPMKRENYIKVHLKDIAVLPPIDLVKTKFRAIHPGTGTGLMSDEDYRRLSYVYSSIKHFASVLDIGVGAGQFVNSLAVSGRFERVCGIDITKHSNYERFTDSYELKTQNVADMPFDDGEFDVVVCMEVLEHLESETLVKALSEIRRVCRKQLLVTVPFNERVLPKYHCMRFTDEDVAHLFPDAHCRLLLRNPERKLLRALRRPLPTPWLLIEENYSRTIPNACKARRE</sequence>
<accession>A0A419F018</accession>
<evidence type="ECO:0000313" key="3">
    <source>
        <dbReference type="Proteomes" id="UP000285961"/>
    </source>
</evidence>
<dbReference type="AlphaFoldDB" id="A0A419F018"/>
<gene>
    <name evidence="2" type="ORF">C4532_08170</name>
</gene>